<feature type="region of interest" description="Disordered" evidence="1">
    <location>
        <begin position="130"/>
        <end position="164"/>
    </location>
</feature>
<dbReference type="InterPro" id="IPR036397">
    <property type="entry name" value="RNaseH_sf"/>
</dbReference>
<evidence type="ECO:0000256" key="1">
    <source>
        <dbReference type="SAM" id="MobiDB-lite"/>
    </source>
</evidence>
<sequence>MTPRTNYAKPFNIQLNWDAKEETNCQERTLVWYTDGSKMDSGTGAGIYGERPRYRKYVPLGEYATVFQVEVDAIELCLRENIERGYRGKTILIHSDSPAALQALACKKIKSKLVWDCLETLQALANHNKEHLNGTGHKGVEGNKEADTLEKDTEKELCNDTQWS</sequence>
<dbReference type="Gene3D" id="3.30.420.10">
    <property type="entry name" value="Ribonuclease H-like superfamily/Ribonuclease H"/>
    <property type="match status" value="1"/>
</dbReference>
<feature type="domain" description="RNase H type-1" evidence="2">
    <location>
        <begin position="26"/>
        <end position="155"/>
    </location>
</feature>
<dbReference type="GO" id="GO:0003676">
    <property type="term" value="F:nucleic acid binding"/>
    <property type="evidence" value="ECO:0007669"/>
    <property type="project" value="InterPro"/>
</dbReference>
<evidence type="ECO:0000313" key="4">
    <source>
        <dbReference type="Proteomes" id="UP001162162"/>
    </source>
</evidence>
<dbReference type="Proteomes" id="UP001162162">
    <property type="component" value="Unassembled WGS sequence"/>
</dbReference>
<dbReference type="Pfam" id="PF00075">
    <property type="entry name" value="RNase_H"/>
    <property type="match status" value="1"/>
</dbReference>
<comment type="caution">
    <text evidence="3">The sequence shown here is derived from an EMBL/GenBank/DDBJ whole genome shotgun (WGS) entry which is preliminary data.</text>
</comment>
<proteinExistence type="predicted"/>
<dbReference type="GO" id="GO:0004523">
    <property type="term" value="F:RNA-DNA hybrid ribonuclease activity"/>
    <property type="evidence" value="ECO:0007669"/>
    <property type="project" value="InterPro"/>
</dbReference>
<dbReference type="SUPFAM" id="SSF53098">
    <property type="entry name" value="Ribonuclease H-like"/>
    <property type="match status" value="1"/>
</dbReference>
<organism evidence="3 4">
    <name type="scientific">Aromia moschata</name>
    <dbReference type="NCBI Taxonomy" id="1265417"/>
    <lineage>
        <taxon>Eukaryota</taxon>
        <taxon>Metazoa</taxon>
        <taxon>Ecdysozoa</taxon>
        <taxon>Arthropoda</taxon>
        <taxon>Hexapoda</taxon>
        <taxon>Insecta</taxon>
        <taxon>Pterygota</taxon>
        <taxon>Neoptera</taxon>
        <taxon>Endopterygota</taxon>
        <taxon>Coleoptera</taxon>
        <taxon>Polyphaga</taxon>
        <taxon>Cucujiformia</taxon>
        <taxon>Chrysomeloidea</taxon>
        <taxon>Cerambycidae</taxon>
        <taxon>Cerambycinae</taxon>
        <taxon>Callichromatini</taxon>
        <taxon>Aromia</taxon>
    </lineage>
</organism>
<evidence type="ECO:0000259" key="2">
    <source>
        <dbReference type="PROSITE" id="PS50879"/>
    </source>
</evidence>
<feature type="compositionally biased region" description="Basic and acidic residues" evidence="1">
    <location>
        <begin position="130"/>
        <end position="158"/>
    </location>
</feature>
<dbReference type="CDD" id="cd09276">
    <property type="entry name" value="Rnase_HI_RT_non_LTR"/>
    <property type="match status" value="1"/>
</dbReference>
<evidence type="ECO:0000313" key="3">
    <source>
        <dbReference type="EMBL" id="KAJ8945132.1"/>
    </source>
</evidence>
<dbReference type="InterPro" id="IPR012337">
    <property type="entry name" value="RNaseH-like_sf"/>
</dbReference>
<dbReference type="InterPro" id="IPR002156">
    <property type="entry name" value="RNaseH_domain"/>
</dbReference>
<reference evidence="3" key="1">
    <citation type="journal article" date="2023" name="Insect Mol. Biol.">
        <title>Genome sequencing provides insights into the evolution of gene families encoding plant cell wall-degrading enzymes in longhorned beetles.</title>
        <authorList>
            <person name="Shin N.R."/>
            <person name="Okamura Y."/>
            <person name="Kirsch R."/>
            <person name="Pauchet Y."/>
        </authorList>
    </citation>
    <scope>NUCLEOTIDE SEQUENCE</scope>
    <source>
        <strain evidence="3">AMC_N1</strain>
    </source>
</reference>
<dbReference type="EMBL" id="JAPWTK010000227">
    <property type="protein sequence ID" value="KAJ8945132.1"/>
    <property type="molecule type" value="Genomic_DNA"/>
</dbReference>
<dbReference type="AlphaFoldDB" id="A0AAV8Y3C6"/>
<dbReference type="PROSITE" id="PS50879">
    <property type="entry name" value="RNASE_H_1"/>
    <property type="match status" value="1"/>
</dbReference>
<accession>A0AAV8Y3C6</accession>
<name>A0AAV8Y3C6_9CUCU</name>
<protein>
    <recommendedName>
        <fullName evidence="2">RNase H type-1 domain-containing protein</fullName>
    </recommendedName>
</protein>
<gene>
    <name evidence="3" type="ORF">NQ318_001597</name>
</gene>
<keyword evidence="4" id="KW-1185">Reference proteome</keyword>